<protein>
    <recommendedName>
        <fullName evidence="4">WXG100 family type VII secretion target</fullName>
    </recommendedName>
</protein>
<accession>A0ABN2LNN4</accession>
<organism evidence="2 3">
    <name type="scientific">Leucobacter iarius</name>
    <dbReference type="NCBI Taxonomy" id="333963"/>
    <lineage>
        <taxon>Bacteria</taxon>
        <taxon>Bacillati</taxon>
        <taxon>Actinomycetota</taxon>
        <taxon>Actinomycetes</taxon>
        <taxon>Micrococcales</taxon>
        <taxon>Microbacteriaceae</taxon>
        <taxon>Leucobacter</taxon>
    </lineage>
</organism>
<feature type="compositionally biased region" description="Basic and acidic residues" evidence="1">
    <location>
        <begin position="228"/>
        <end position="237"/>
    </location>
</feature>
<feature type="region of interest" description="Disordered" evidence="1">
    <location>
        <begin position="228"/>
        <end position="247"/>
    </location>
</feature>
<sequence>MKAPVDLHIPGDTGAITGLADRVTAVGKAIGRLSGSAAEAERNVQYFWEGDTVRGFQTAAVTLMGAYRPIDTYAADAADVFEAYADRIIRGRHAFADYADAAAAAGMTVVGKRHIRPPEPPGTDANGDCVPVDARAQSEYEKAVRLFTEIERLVETWWTDTRKWITSHFGPLVARIGEFDALDAFLKNLQLNGFTVAGAMLDEAAARVSDRLGDFVDRQRGFEDAYEKFKSDGRSGDPARNAAAEDFDRKGNRTALESIEKNIDLLKPGKVLLRVGGPASGVIEAAVELAGGASPSSVGAGAAGGGVGAWILGSAAASTVSGPLAPIVVGAAALAGAVGGNAASKTAWQEWVPLRTRDAIDAGLSDPYRLGDAYDTRIKPPKTARG</sequence>
<dbReference type="EMBL" id="BAAAOB010000003">
    <property type="protein sequence ID" value="GAA1794908.1"/>
    <property type="molecule type" value="Genomic_DNA"/>
</dbReference>
<evidence type="ECO:0000313" key="3">
    <source>
        <dbReference type="Proteomes" id="UP001500851"/>
    </source>
</evidence>
<name>A0ABN2LNN4_9MICO</name>
<keyword evidence="3" id="KW-1185">Reference proteome</keyword>
<proteinExistence type="predicted"/>
<dbReference type="Proteomes" id="UP001500851">
    <property type="component" value="Unassembled WGS sequence"/>
</dbReference>
<gene>
    <name evidence="2" type="ORF">GCM10009768_25000</name>
</gene>
<evidence type="ECO:0000256" key="1">
    <source>
        <dbReference type="SAM" id="MobiDB-lite"/>
    </source>
</evidence>
<evidence type="ECO:0008006" key="4">
    <source>
        <dbReference type="Google" id="ProtNLM"/>
    </source>
</evidence>
<dbReference type="RefSeq" id="WP_344032684.1">
    <property type="nucleotide sequence ID" value="NZ_BAAAOB010000003.1"/>
</dbReference>
<reference evidence="2 3" key="1">
    <citation type="journal article" date="2019" name="Int. J. Syst. Evol. Microbiol.">
        <title>The Global Catalogue of Microorganisms (GCM) 10K type strain sequencing project: providing services to taxonomists for standard genome sequencing and annotation.</title>
        <authorList>
            <consortium name="The Broad Institute Genomics Platform"/>
            <consortium name="The Broad Institute Genome Sequencing Center for Infectious Disease"/>
            <person name="Wu L."/>
            <person name="Ma J."/>
        </authorList>
    </citation>
    <scope>NUCLEOTIDE SEQUENCE [LARGE SCALE GENOMIC DNA]</scope>
    <source>
        <strain evidence="2 3">JCM 14736</strain>
    </source>
</reference>
<evidence type="ECO:0000313" key="2">
    <source>
        <dbReference type="EMBL" id="GAA1794908.1"/>
    </source>
</evidence>
<comment type="caution">
    <text evidence="2">The sequence shown here is derived from an EMBL/GenBank/DDBJ whole genome shotgun (WGS) entry which is preliminary data.</text>
</comment>